<proteinExistence type="predicted"/>
<name>A0A086XR76_9RHOB</name>
<dbReference type="SMART" id="SM00862">
    <property type="entry name" value="Trans_reg_C"/>
    <property type="match status" value="1"/>
</dbReference>
<organism evidence="10 11">
    <name type="scientific">Paenirhodobacter enshiensis</name>
    <dbReference type="NCBI Taxonomy" id="1105367"/>
    <lineage>
        <taxon>Bacteria</taxon>
        <taxon>Pseudomonadati</taxon>
        <taxon>Pseudomonadota</taxon>
        <taxon>Alphaproteobacteria</taxon>
        <taxon>Rhodobacterales</taxon>
        <taxon>Rhodobacter group</taxon>
        <taxon>Paenirhodobacter</taxon>
    </lineage>
</organism>
<dbReference type="GO" id="GO:0000156">
    <property type="term" value="F:phosphorelay response regulator activity"/>
    <property type="evidence" value="ECO:0007669"/>
    <property type="project" value="TreeGrafter"/>
</dbReference>
<dbReference type="SMART" id="SM00448">
    <property type="entry name" value="REC"/>
    <property type="match status" value="1"/>
</dbReference>
<sequence length="225" mass="25107">MRILLVEDTHDVGEAISRRFGAVGHAVDWATDGEEAAAILEFTRFDLVILDVMLPGLDGFEILRRIRLAGNAVPVLILTARSEIDDRVDALDLGADDYLVKPFDFRELEARARVLMRRATVGEATNVIACGDVLLDRTNRSVRVGKREIQLKRREITLLEILASRPGRIFGKDELLDRLFGFDEAPGINAVELYIGRLRQKLEGARAKIVTVRGVGYRLSPDGEE</sequence>
<dbReference type="InterPro" id="IPR001789">
    <property type="entry name" value="Sig_transdc_resp-reg_receiver"/>
</dbReference>
<dbReference type="Gene3D" id="1.10.10.10">
    <property type="entry name" value="Winged helix-like DNA-binding domain superfamily/Winged helix DNA-binding domain"/>
    <property type="match status" value="1"/>
</dbReference>
<feature type="modified residue" description="4-aspartylphosphate" evidence="6">
    <location>
        <position position="51"/>
    </location>
</feature>
<dbReference type="GO" id="GO:0006355">
    <property type="term" value="P:regulation of DNA-templated transcription"/>
    <property type="evidence" value="ECO:0007669"/>
    <property type="project" value="InterPro"/>
</dbReference>
<dbReference type="eggNOG" id="COG0745">
    <property type="taxonomic scope" value="Bacteria"/>
</dbReference>
<gene>
    <name evidence="10" type="ORF">CG50_09830</name>
</gene>
<evidence type="ECO:0000259" key="8">
    <source>
        <dbReference type="PROSITE" id="PS50110"/>
    </source>
</evidence>
<comment type="caution">
    <text evidence="10">The sequence shown here is derived from an EMBL/GenBank/DDBJ whole genome shotgun (WGS) entry which is preliminary data.</text>
</comment>
<dbReference type="GO" id="GO:0005829">
    <property type="term" value="C:cytosol"/>
    <property type="evidence" value="ECO:0007669"/>
    <property type="project" value="TreeGrafter"/>
</dbReference>
<dbReference type="EMBL" id="JFZB01000044">
    <property type="protein sequence ID" value="KFI24526.1"/>
    <property type="molecule type" value="Genomic_DNA"/>
</dbReference>
<evidence type="ECO:0000256" key="1">
    <source>
        <dbReference type="ARBA" id="ARBA00022553"/>
    </source>
</evidence>
<dbReference type="PROSITE" id="PS51755">
    <property type="entry name" value="OMPR_PHOB"/>
    <property type="match status" value="1"/>
</dbReference>
<dbReference type="PANTHER" id="PTHR48111">
    <property type="entry name" value="REGULATOR OF RPOS"/>
    <property type="match status" value="1"/>
</dbReference>
<keyword evidence="4 7" id="KW-0238">DNA-binding</keyword>
<dbReference type="InterPro" id="IPR011006">
    <property type="entry name" value="CheY-like_superfamily"/>
</dbReference>
<keyword evidence="11" id="KW-1185">Reference proteome</keyword>
<evidence type="ECO:0000256" key="2">
    <source>
        <dbReference type="ARBA" id="ARBA00023012"/>
    </source>
</evidence>
<dbReference type="GO" id="GO:0000976">
    <property type="term" value="F:transcription cis-regulatory region binding"/>
    <property type="evidence" value="ECO:0007669"/>
    <property type="project" value="TreeGrafter"/>
</dbReference>
<dbReference type="Proteomes" id="UP000028824">
    <property type="component" value="Unassembled WGS sequence"/>
</dbReference>
<dbReference type="Gene3D" id="3.40.50.2300">
    <property type="match status" value="1"/>
</dbReference>
<evidence type="ECO:0000313" key="10">
    <source>
        <dbReference type="EMBL" id="KFI24526.1"/>
    </source>
</evidence>
<accession>A0A086XR76</accession>
<evidence type="ECO:0000256" key="4">
    <source>
        <dbReference type="ARBA" id="ARBA00023125"/>
    </source>
</evidence>
<evidence type="ECO:0000259" key="9">
    <source>
        <dbReference type="PROSITE" id="PS51755"/>
    </source>
</evidence>
<keyword evidence="3" id="KW-0805">Transcription regulation</keyword>
<dbReference type="Pfam" id="PF00486">
    <property type="entry name" value="Trans_reg_C"/>
    <property type="match status" value="1"/>
</dbReference>
<evidence type="ECO:0000313" key="11">
    <source>
        <dbReference type="Proteomes" id="UP000028824"/>
    </source>
</evidence>
<feature type="domain" description="OmpR/PhoB-type" evidence="9">
    <location>
        <begin position="125"/>
        <end position="221"/>
    </location>
</feature>
<dbReference type="PROSITE" id="PS50110">
    <property type="entry name" value="RESPONSE_REGULATORY"/>
    <property type="match status" value="1"/>
</dbReference>
<dbReference type="Gene3D" id="6.10.250.690">
    <property type="match status" value="1"/>
</dbReference>
<dbReference type="FunFam" id="3.40.50.2300:FF:000002">
    <property type="entry name" value="DNA-binding response regulator PhoP"/>
    <property type="match status" value="1"/>
</dbReference>
<dbReference type="InterPro" id="IPR036388">
    <property type="entry name" value="WH-like_DNA-bd_sf"/>
</dbReference>
<evidence type="ECO:0000256" key="7">
    <source>
        <dbReference type="PROSITE-ProRule" id="PRU01091"/>
    </source>
</evidence>
<keyword evidence="2" id="KW-0902">Two-component regulatory system</keyword>
<dbReference type="RefSeq" id="WP_036639763.1">
    <property type="nucleotide sequence ID" value="NZ_JAYRGJ010000009.1"/>
</dbReference>
<dbReference type="GO" id="GO:0032993">
    <property type="term" value="C:protein-DNA complex"/>
    <property type="evidence" value="ECO:0007669"/>
    <property type="project" value="TreeGrafter"/>
</dbReference>
<dbReference type="InterPro" id="IPR001867">
    <property type="entry name" value="OmpR/PhoB-type_DNA-bd"/>
</dbReference>
<keyword evidence="5" id="KW-0804">Transcription</keyword>
<dbReference type="SUPFAM" id="SSF52172">
    <property type="entry name" value="CheY-like"/>
    <property type="match status" value="1"/>
</dbReference>
<reference evidence="10 11" key="1">
    <citation type="submission" date="2014-03" db="EMBL/GenBank/DDBJ databases">
        <title>Genome of Paenirhodobacter enshiensis DW2-9.</title>
        <authorList>
            <person name="Wang D."/>
            <person name="Wang G."/>
        </authorList>
    </citation>
    <scope>NUCLEOTIDE SEQUENCE [LARGE SCALE GENOMIC DNA]</scope>
    <source>
        <strain evidence="10 11">DW2-9</strain>
    </source>
</reference>
<dbReference type="OrthoDB" id="9802426at2"/>
<protein>
    <submittedName>
        <fullName evidence="10">Chemotaxis protein CheY</fullName>
    </submittedName>
</protein>
<dbReference type="AlphaFoldDB" id="A0A086XR76"/>
<keyword evidence="1 6" id="KW-0597">Phosphoprotein</keyword>
<dbReference type="PANTHER" id="PTHR48111:SF67">
    <property type="entry name" value="TRANSCRIPTIONAL REGULATORY PROTEIN TCTD"/>
    <property type="match status" value="1"/>
</dbReference>
<dbReference type="InterPro" id="IPR039420">
    <property type="entry name" value="WalR-like"/>
</dbReference>
<feature type="DNA-binding region" description="OmpR/PhoB-type" evidence="7">
    <location>
        <begin position="125"/>
        <end position="221"/>
    </location>
</feature>
<evidence type="ECO:0000256" key="5">
    <source>
        <dbReference type="ARBA" id="ARBA00023163"/>
    </source>
</evidence>
<feature type="domain" description="Response regulatory" evidence="8">
    <location>
        <begin position="2"/>
        <end position="116"/>
    </location>
</feature>
<evidence type="ECO:0000256" key="6">
    <source>
        <dbReference type="PROSITE-ProRule" id="PRU00169"/>
    </source>
</evidence>
<dbReference type="CDD" id="cd00383">
    <property type="entry name" value="trans_reg_C"/>
    <property type="match status" value="1"/>
</dbReference>
<evidence type="ECO:0000256" key="3">
    <source>
        <dbReference type="ARBA" id="ARBA00023015"/>
    </source>
</evidence>
<dbReference type="STRING" id="1105367.CG50_09830"/>
<dbReference type="Pfam" id="PF00072">
    <property type="entry name" value="Response_reg"/>
    <property type="match status" value="1"/>
</dbReference>